<dbReference type="EMBL" id="JAPESX010000010">
    <property type="protein sequence ID" value="KAJ8124104.1"/>
    <property type="molecule type" value="Genomic_DNA"/>
</dbReference>
<dbReference type="Proteomes" id="UP001153334">
    <property type="component" value="Unassembled WGS sequence"/>
</dbReference>
<organism evidence="1 2">
    <name type="scientific">Nemania bipapillata</name>
    <dbReference type="NCBI Taxonomy" id="110536"/>
    <lineage>
        <taxon>Eukaryota</taxon>
        <taxon>Fungi</taxon>
        <taxon>Dikarya</taxon>
        <taxon>Ascomycota</taxon>
        <taxon>Pezizomycotina</taxon>
        <taxon>Sordariomycetes</taxon>
        <taxon>Xylariomycetidae</taxon>
        <taxon>Xylariales</taxon>
        <taxon>Xylariaceae</taxon>
        <taxon>Nemania</taxon>
    </lineage>
</organism>
<protein>
    <submittedName>
        <fullName evidence="1">Uncharacterized protein</fullName>
    </submittedName>
</protein>
<reference evidence="1" key="1">
    <citation type="submission" date="2022-11" db="EMBL/GenBank/DDBJ databases">
        <title>Genome Sequence of Nemania bipapillata.</title>
        <authorList>
            <person name="Buettner E."/>
        </authorList>
    </citation>
    <scope>NUCLEOTIDE SEQUENCE</scope>
    <source>
        <strain evidence="1">CP14</strain>
    </source>
</reference>
<sequence length="152" mass="17517">MVDMPIQQFPVTWRVQPPSEIERGTLFTVVAQINYKVEPLVVEAFPLSSSGEVLERFYGNTIHTGPGFNDDGVESTYIWFNMLARMKGTQKLQFRLSWRLGCHMYGSSDIFEIKVHKKHPPPFYCTDDQDLLALLEPEFYDPTPIELMVENA</sequence>
<gene>
    <name evidence="1" type="ORF">ONZ43_g99</name>
</gene>
<evidence type="ECO:0000313" key="2">
    <source>
        <dbReference type="Proteomes" id="UP001153334"/>
    </source>
</evidence>
<proteinExistence type="predicted"/>
<accession>A0ACC2J9U6</accession>
<evidence type="ECO:0000313" key="1">
    <source>
        <dbReference type="EMBL" id="KAJ8124104.1"/>
    </source>
</evidence>
<keyword evidence="2" id="KW-1185">Reference proteome</keyword>
<name>A0ACC2J9U6_9PEZI</name>
<comment type="caution">
    <text evidence="1">The sequence shown here is derived from an EMBL/GenBank/DDBJ whole genome shotgun (WGS) entry which is preliminary data.</text>
</comment>